<dbReference type="PANTHER" id="PTHR43297:SF14">
    <property type="entry name" value="ATPASE AAA-TYPE CORE DOMAIN-CONTAINING PROTEIN"/>
    <property type="match status" value="1"/>
</dbReference>
<evidence type="ECO:0000256" key="2">
    <source>
        <dbReference type="ARBA" id="ARBA00022448"/>
    </source>
</evidence>
<organism evidence="11">
    <name type="scientific">human gut metagenome</name>
    <dbReference type="NCBI Taxonomy" id="408170"/>
    <lineage>
        <taxon>unclassified sequences</taxon>
        <taxon>metagenomes</taxon>
        <taxon>organismal metagenomes</taxon>
    </lineage>
</organism>
<dbReference type="GO" id="GO:0005524">
    <property type="term" value="F:ATP binding"/>
    <property type="evidence" value="ECO:0007669"/>
    <property type="project" value="UniProtKB-KW"/>
</dbReference>
<dbReference type="GO" id="GO:0016020">
    <property type="term" value="C:membrane"/>
    <property type="evidence" value="ECO:0007669"/>
    <property type="project" value="UniProtKB-SubCell"/>
</dbReference>
<feature type="non-terminal residue" evidence="11">
    <location>
        <position position="1"/>
    </location>
</feature>
<evidence type="ECO:0000256" key="8">
    <source>
        <dbReference type="ARBA" id="ARBA00023136"/>
    </source>
</evidence>
<evidence type="ECO:0000313" key="11">
    <source>
        <dbReference type="EMBL" id="EKC49646.1"/>
    </source>
</evidence>
<dbReference type="GO" id="GO:0016887">
    <property type="term" value="F:ATP hydrolysis activity"/>
    <property type="evidence" value="ECO:0007669"/>
    <property type="project" value="InterPro"/>
</dbReference>
<feature type="domain" description="ABC transporter" evidence="9">
    <location>
        <begin position="9"/>
        <end position="65"/>
    </location>
</feature>
<proteinExistence type="predicted"/>
<protein>
    <submittedName>
        <fullName evidence="11">Oligopeptide ABC transporter, ATP-binding protein OppD</fullName>
    </submittedName>
</protein>
<reference evidence="11" key="1">
    <citation type="journal article" date="2013" name="Environ. Microbiol.">
        <title>Microbiota from the distal guts of lean and obese adolescents exhibit partial functional redundancy besides clear differences in community structure.</title>
        <authorList>
            <person name="Ferrer M."/>
            <person name="Ruiz A."/>
            <person name="Lanza F."/>
            <person name="Haange S.B."/>
            <person name="Oberbach A."/>
            <person name="Till H."/>
            <person name="Bargiela R."/>
            <person name="Campoy C."/>
            <person name="Segura M.T."/>
            <person name="Richter M."/>
            <person name="von Bergen M."/>
            <person name="Seifert J."/>
            <person name="Suarez A."/>
        </authorList>
    </citation>
    <scope>NUCLEOTIDE SEQUENCE</scope>
</reference>
<keyword evidence="8" id="KW-0472">Membrane</keyword>
<dbReference type="GO" id="GO:0015833">
    <property type="term" value="P:peptide transport"/>
    <property type="evidence" value="ECO:0007669"/>
    <property type="project" value="InterPro"/>
</dbReference>
<dbReference type="InterPro" id="IPR017871">
    <property type="entry name" value="ABC_transporter-like_CS"/>
</dbReference>
<name>K1SR23_9ZZZZ</name>
<evidence type="ECO:0000256" key="6">
    <source>
        <dbReference type="ARBA" id="ARBA00022840"/>
    </source>
</evidence>
<dbReference type="InterPro" id="IPR027417">
    <property type="entry name" value="P-loop_NTPase"/>
</dbReference>
<dbReference type="Pfam" id="PF08352">
    <property type="entry name" value="oligo_HPY"/>
    <property type="match status" value="1"/>
</dbReference>
<evidence type="ECO:0000259" key="10">
    <source>
        <dbReference type="Pfam" id="PF08352"/>
    </source>
</evidence>
<dbReference type="InterPro" id="IPR050388">
    <property type="entry name" value="ABC_Ni/Peptide_Import"/>
</dbReference>
<feature type="domain" description="Oligopeptide/dipeptide ABC transporter C-terminal" evidence="10">
    <location>
        <begin position="116"/>
        <end position="172"/>
    </location>
</feature>
<accession>K1SR23</accession>
<dbReference type="PROSITE" id="PS00211">
    <property type="entry name" value="ABC_TRANSPORTER_1"/>
    <property type="match status" value="1"/>
</dbReference>
<dbReference type="EMBL" id="AJWY01012545">
    <property type="protein sequence ID" value="EKC49646.1"/>
    <property type="molecule type" value="Genomic_DNA"/>
</dbReference>
<keyword evidence="2" id="KW-0813">Transport</keyword>
<evidence type="ECO:0000256" key="4">
    <source>
        <dbReference type="ARBA" id="ARBA00022519"/>
    </source>
</evidence>
<dbReference type="InterPro" id="IPR003439">
    <property type="entry name" value="ABC_transporter-like_ATP-bd"/>
</dbReference>
<keyword evidence="7" id="KW-1278">Translocase</keyword>
<evidence type="ECO:0000256" key="3">
    <source>
        <dbReference type="ARBA" id="ARBA00022475"/>
    </source>
</evidence>
<dbReference type="SUPFAM" id="SSF52540">
    <property type="entry name" value="P-loop containing nucleoside triphosphate hydrolases"/>
    <property type="match status" value="1"/>
</dbReference>
<gene>
    <name evidence="11" type="ORF">LEA_18295</name>
</gene>
<comment type="subcellular location">
    <subcellularLocation>
        <location evidence="1">Membrane</location>
    </subcellularLocation>
</comment>
<evidence type="ECO:0000259" key="9">
    <source>
        <dbReference type="Pfam" id="PF00005"/>
    </source>
</evidence>
<dbReference type="InterPro" id="IPR013563">
    <property type="entry name" value="Oligopep_ABC_C"/>
</dbReference>
<comment type="caution">
    <text evidence="11">The sequence shown here is derived from an EMBL/GenBank/DDBJ whole genome shotgun (WGS) entry which is preliminary data.</text>
</comment>
<keyword evidence="6 11" id="KW-0067">ATP-binding</keyword>
<dbReference type="NCBIfam" id="TIGR01727">
    <property type="entry name" value="oligo_HPY"/>
    <property type="match status" value="1"/>
</dbReference>
<keyword evidence="3" id="KW-1003">Cell membrane</keyword>
<keyword evidence="4" id="KW-0997">Cell inner membrane</keyword>
<dbReference type="Pfam" id="PF00005">
    <property type="entry name" value="ABC_tran"/>
    <property type="match status" value="1"/>
</dbReference>
<evidence type="ECO:0000256" key="1">
    <source>
        <dbReference type="ARBA" id="ARBA00004370"/>
    </source>
</evidence>
<keyword evidence="5" id="KW-0547">Nucleotide-binding</keyword>
<dbReference type="Gene3D" id="3.40.50.300">
    <property type="entry name" value="P-loop containing nucleotide triphosphate hydrolases"/>
    <property type="match status" value="1"/>
</dbReference>
<evidence type="ECO:0000256" key="7">
    <source>
        <dbReference type="ARBA" id="ARBA00022967"/>
    </source>
</evidence>
<sequence length="172" mass="18779">KTHNKKMSMAEATAEAIKMLGKVGIAENRAREYPHQFSGGMKQRVVIAMALACNPDLLLADEPTTALDVTIQAQVLDMINQLKEDYNTAMIMITHDLGVVAEVCDDVAVVYAGEIIEYGTKEEVFDNPTHPYTKGLFGAIPDINSHVKRLSPINGLPPNPSDLPKGCSFNPR</sequence>
<evidence type="ECO:0000256" key="5">
    <source>
        <dbReference type="ARBA" id="ARBA00022741"/>
    </source>
</evidence>
<dbReference type="PANTHER" id="PTHR43297">
    <property type="entry name" value="OLIGOPEPTIDE TRANSPORT ATP-BINDING PROTEIN APPD"/>
    <property type="match status" value="1"/>
</dbReference>
<dbReference type="AlphaFoldDB" id="K1SR23"/>